<comment type="function">
    <text evidence="7">The EMC seems to be required for efficient folding of proteins in the endoplasmic reticulum (ER).</text>
</comment>
<accession>A0A9N9ENH8</accession>
<evidence type="ECO:0000256" key="1">
    <source>
        <dbReference type="ARBA" id="ARBA00004141"/>
    </source>
</evidence>
<evidence type="ECO:0000313" key="11">
    <source>
        <dbReference type="Proteomes" id="UP000789342"/>
    </source>
</evidence>
<feature type="transmembrane region" description="Helical" evidence="9">
    <location>
        <begin position="130"/>
        <end position="153"/>
    </location>
</feature>
<keyword evidence="5 9" id="KW-1133">Transmembrane helix</keyword>
<dbReference type="PANTHER" id="PTHR13116:SF5">
    <property type="entry name" value="ER MEMBRANE PROTEIN COMPLEX SUBUNIT 3"/>
    <property type="match status" value="1"/>
</dbReference>
<dbReference type="AlphaFoldDB" id="A0A9N9ENH8"/>
<evidence type="ECO:0000256" key="9">
    <source>
        <dbReference type="SAM" id="Phobius"/>
    </source>
</evidence>
<dbReference type="Pfam" id="PF01956">
    <property type="entry name" value="EMC3_TMCO1"/>
    <property type="match status" value="1"/>
</dbReference>
<evidence type="ECO:0000256" key="2">
    <source>
        <dbReference type="ARBA" id="ARBA00005376"/>
    </source>
</evidence>
<keyword evidence="11" id="KW-1185">Reference proteome</keyword>
<protein>
    <recommendedName>
        <fullName evidence="3 7">ER membrane protein complex subunit 3</fullName>
    </recommendedName>
</protein>
<evidence type="ECO:0000256" key="3">
    <source>
        <dbReference type="ARBA" id="ARBA00020822"/>
    </source>
</evidence>
<dbReference type="InterPro" id="IPR008568">
    <property type="entry name" value="EMC3"/>
</dbReference>
<dbReference type="EMBL" id="CAJVPV010013953">
    <property type="protein sequence ID" value="CAG8681518.1"/>
    <property type="molecule type" value="Genomic_DNA"/>
</dbReference>
<dbReference type="OrthoDB" id="6745403at2759"/>
<dbReference type="GO" id="GO:0072546">
    <property type="term" value="C:EMC complex"/>
    <property type="evidence" value="ECO:0007669"/>
    <property type="project" value="TreeGrafter"/>
</dbReference>
<dbReference type="GO" id="GO:0034975">
    <property type="term" value="P:protein folding in endoplasmic reticulum"/>
    <property type="evidence" value="ECO:0007669"/>
    <property type="project" value="TreeGrafter"/>
</dbReference>
<dbReference type="SMART" id="SM01415">
    <property type="entry name" value="DUF106"/>
    <property type="match status" value="1"/>
</dbReference>
<keyword evidence="4 9" id="KW-0812">Transmembrane</keyword>
<evidence type="ECO:0000256" key="4">
    <source>
        <dbReference type="ARBA" id="ARBA00022692"/>
    </source>
</evidence>
<feature type="transmembrane region" description="Helical" evidence="9">
    <location>
        <begin position="20"/>
        <end position="39"/>
    </location>
</feature>
<organism evidence="10 11">
    <name type="scientific">Acaulospora morrowiae</name>
    <dbReference type="NCBI Taxonomy" id="94023"/>
    <lineage>
        <taxon>Eukaryota</taxon>
        <taxon>Fungi</taxon>
        <taxon>Fungi incertae sedis</taxon>
        <taxon>Mucoromycota</taxon>
        <taxon>Glomeromycotina</taxon>
        <taxon>Glomeromycetes</taxon>
        <taxon>Diversisporales</taxon>
        <taxon>Acaulosporaceae</taxon>
        <taxon>Acaulospora</taxon>
    </lineage>
</organism>
<evidence type="ECO:0000256" key="7">
    <source>
        <dbReference type="PIRNR" id="PIRNR010045"/>
    </source>
</evidence>
<dbReference type="PIRSF" id="PIRSF010045">
    <property type="entry name" value="DUF850_TM_euk"/>
    <property type="match status" value="1"/>
</dbReference>
<gene>
    <name evidence="10" type="ORF">AMORRO_LOCUS11271</name>
</gene>
<proteinExistence type="inferred from homology"/>
<dbReference type="Proteomes" id="UP000789342">
    <property type="component" value="Unassembled WGS sequence"/>
</dbReference>
<name>A0A9N9ENH8_9GLOM</name>
<evidence type="ECO:0000313" key="10">
    <source>
        <dbReference type="EMBL" id="CAG8681518.1"/>
    </source>
</evidence>
<sequence>MSYQVSSSPTESQALYLDPAIRDWVLIPIMVVMVLVGVFRDQVTVLLSGSGPKKPVLKAIRETRVLVRGATLRSYGNHIPPSSFYSRKSYLANAYEKGYYLKNPIAMNQTVNPMDPQGMEMMMEGMKKNFAMIIPQTVIMGWVNFFFSGFVLIKMPFPLTLRFKSMLQRGVETSDMDVTWVSSLSWYFLNLFGLRSIFSLLLGEDNAADGMRDMTAMPQMGASATGQPQNYHKLHLAEKENLELTPHAWELEDVEYRLLAQYGKRPRISITETNERNEGSSSVSEYKGKGRKKGGK</sequence>
<reference evidence="10" key="1">
    <citation type="submission" date="2021-06" db="EMBL/GenBank/DDBJ databases">
        <authorList>
            <person name="Kallberg Y."/>
            <person name="Tangrot J."/>
            <person name="Rosling A."/>
        </authorList>
    </citation>
    <scope>NUCLEOTIDE SEQUENCE</scope>
    <source>
        <strain evidence="10">CL551</strain>
    </source>
</reference>
<evidence type="ECO:0000256" key="6">
    <source>
        <dbReference type="ARBA" id="ARBA00023136"/>
    </source>
</evidence>
<keyword evidence="6 9" id="KW-0472">Membrane</keyword>
<evidence type="ECO:0000256" key="5">
    <source>
        <dbReference type="ARBA" id="ARBA00022989"/>
    </source>
</evidence>
<dbReference type="InterPro" id="IPR002809">
    <property type="entry name" value="EMC3/TMCO1"/>
</dbReference>
<comment type="subcellular location">
    <subcellularLocation>
        <location evidence="1">Membrane</location>
        <topology evidence="1">Multi-pass membrane protein</topology>
    </subcellularLocation>
</comment>
<comment type="similarity">
    <text evidence="2 7">Belongs to the EMC3 family.</text>
</comment>
<evidence type="ECO:0000256" key="8">
    <source>
        <dbReference type="SAM" id="MobiDB-lite"/>
    </source>
</evidence>
<comment type="caution">
    <text evidence="10">The sequence shown here is derived from an EMBL/GenBank/DDBJ whole genome shotgun (WGS) entry which is preliminary data.</text>
</comment>
<feature type="region of interest" description="Disordered" evidence="8">
    <location>
        <begin position="269"/>
        <end position="296"/>
    </location>
</feature>
<dbReference type="PANTHER" id="PTHR13116">
    <property type="entry name" value="ER MEMBRANE PROTEIN COMPLEX SUBUNIT 3"/>
    <property type="match status" value="1"/>
</dbReference>